<dbReference type="AlphaFoldDB" id="A0A9E7SPI7"/>
<reference evidence="3" key="1">
    <citation type="journal article" date="1998" name="Int. J. Syst. Bacteriol. 48 Pt">
        <title>Thermococcus guaymasensis sp. nov. and Thermococcus aggregans sp. nov., two novel thermophilic archaea isolated from the Guaymas Basin hydrothermal vent site.</title>
        <authorList>
            <person name="Canganella F."/>
            <person name="Jones W.J."/>
            <person name="Gambacorta A."/>
            <person name="Antranikian G."/>
        </authorList>
    </citation>
    <scope>NUCLEOTIDE SEQUENCE</scope>
    <source>
        <strain evidence="3">TY</strain>
    </source>
</reference>
<keyword evidence="2" id="KW-0472">Membrane</keyword>
<dbReference type="EMBL" id="CP099582">
    <property type="protein sequence ID" value="USS41633.1"/>
    <property type="molecule type" value="Genomic_DNA"/>
</dbReference>
<feature type="coiled-coil region" evidence="1">
    <location>
        <begin position="17"/>
        <end position="44"/>
    </location>
</feature>
<feature type="transmembrane region" description="Helical" evidence="2">
    <location>
        <begin position="88"/>
        <end position="106"/>
    </location>
</feature>
<evidence type="ECO:0000256" key="1">
    <source>
        <dbReference type="SAM" id="Coils"/>
    </source>
</evidence>
<proteinExistence type="predicted"/>
<keyword evidence="1" id="KW-0175">Coiled coil</keyword>
<dbReference type="KEGG" id="tagg:NF865_05550"/>
<name>A0A9E7SPI7_THEAG</name>
<feature type="transmembrane region" description="Helical" evidence="2">
    <location>
        <begin position="157"/>
        <end position="178"/>
    </location>
</feature>
<keyword evidence="2" id="KW-1133">Transmembrane helix</keyword>
<gene>
    <name evidence="3" type="ORF">NF865_05550</name>
</gene>
<evidence type="ECO:0000313" key="4">
    <source>
        <dbReference type="Proteomes" id="UP001055732"/>
    </source>
</evidence>
<dbReference type="InterPro" id="IPR024464">
    <property type="entry name" value="DUF2391"/>
</dbReference>
<organism evidence="3 4">
    <name type="scientific">Thermococcus aggregans</name>
    <dbReference type="NCBI Taxonomy" id="110163"/>
    <lineage>
        <taxon>Archaea</taxon>
        <taxon>Methanobacteriati</taxon>
        <taxon>Methanobacteriota</taxon>
        <taxon>Thermococci</taxon>
        <taxon>Thermococcales</taxon>
        <taxon>Thermococcaceae</taxon>
        <taxon>Thermococcus</taxon>
    </lineage>
</organism>
<dbReference type="Proteomes" id="UP001055732">
    <property type="component" value="Chromosome"/>
</dbReference>
<evidence type="ECO:0000313" key="3">
    <source>
        <dbReference type="EMBL" id="USS41633.1"/>
    </source>
</evidence>
<accession>A0A9E7SPI7</accession>
<keyword evidence="2" id="KW-0812">Transmembrane</keyword>
<dbReference type="Pfam" id="PF09622">
    <property type="entry name" value="DUF2391"/>
    <property type="match status" value="1"/>
</dbReference>
<sequence>MNESNAEGMIDPRVAEREKMESELKKLNENVARLSKQMGEIQEELDRKNKPDKLGWDDVVQEIIGAMTFSLPFLFTEEIWDIAKTIDVWRTLAIFLMTLFMAYLFISKAKLSNIEKEEWHHIPKRLLTVTAVSYMTSPLLIYLYGVSSIANFSLGQYISATIIVSTFAVIGAIAVDLVK</sequence>
<evidence type="ECO:0000256" key="2">
    <source>
        <dbReference type="SAM" id="Phobius"/>
    </source>
</evidence>
<reference evidence="3" key="2">
    <citation type="submission" date="2022-06" db="EMBL/GenBank/DDBJ databases">
        <authorList>
            <person name="Park Y.-J."/>
        </authorList>
    </citation>
    <scope>NUCLEOTIDE SEQUENCE</scope>
    <source>
        <strain evidence="3">TY</strain>
    </source>
</reference>
<keyword evidence="4" id="KW-1185">Reference proteome</keyword>
<protein>
    <submittedName>
        <fullName evidence="3">DUF2391 family protein</fullName>
    </submittedName>
</protein>
<feature type="transmembrane region" description="Helical" evidence="2">
    <location>
        <begin position="126"/>
        <end position="145"/>
    </location>
</feature>